<accession>A0A8J4BM48</accession>
<reference evidence="2" key="1">
    <citation type="journal article" date="2021" name="Proc. Natl. Acad. Sci. U.S.A.">
        <title>Three genomes in the algal genus Volvox reveal the fate of a haploid sex-determining region after a transition to homothallism.</title>
        <authorList>
            <person name="Yamamoto K."/>
            <person name="Hamaji T."/>
            <person name="Kawai-Toyooka H."/>
            <person name="Matsuzaki R."/>
            <person name="Takahashi F."/>
            <person name="Nishimura Y."/>
            <person name="Kawachi M."/>
            <person name="Noguchi H."/>
            <person name="Minakuchi Y."/>
            <person name="Umen J.G."/>
            <person name="Toyoda A."/>
            <person name="Nozaki H."/>
        </authorList>
    </citation>
    <scope>NUCLEOTIDE SEQUENCE</scope>
    <source>
        <strain evidence="2">NIES-3780</strain>
    </source>
</reference>
<name>A0A8J4BM48_9CHLO</name>
<comment type="caution">
    <text evidence="2">The sequence shown here is derived from an EMBL/GenBank/DDBJ whole genome shotgun (WGS) entry which is preliminary data.</text>
</comment>
<evidence type="ECO:0000256" key="1">
    <source>
        <dbReference type="SAM" id="MobiDB-lite"/>
    </source>
</evidence>
<evidence type="ECO:0000313" key="2">
    <source>
        <dbReference type="EMBL" id="GIL61465.1"/>
    </source>
</evidence>
<protein>
    <submittedName>
        <fullName evidence="2">Uncharacterized protein</fullName>
    </submittedName>
</protein>
<organism evidence="2 3">
    <name type="scientific">Volvox africanus</name>
    <dbReference type="NCBI Taxonomy" id="51714"/>
    <lineage>
        <taxon>Eukaryota</taxon>
        <taxon>Viridiplantae</taxon>
        <taxon>Chlorophyta</taxon>
        <taxon>core chlorophytes</taxon>
        <taxon>Chlorophyceae</taxon>
        <taxon>CS clade</taxon>
        <taxon>Chlamydomonadales</taxon>
        <taxon>Volvocaceae</taxon>
        <taxon>Volvox</taxon>
    </lineage>
</organism>
<dbReference type="EMBL" id="BNCO01000045">
    <property type="protein sequence ID" value="GIL61465.1"/>
    <property type="molecule type" value="Genomic_DNA"/>
</dbReference>
<dbReference type="AlphaFoldDB" id="A0A8J4BM48"/>
<feature type="region of interest" description="Disordered" evidence="1">
    <location>
        <begin position="185"/>
        <end position="204"/>
    </location>
</feature>
<sequence>MQGLLSASSLVPRALCNLTGTQVASQNVFHGSLAPAVAWALCLPSCSSSSPDTPSTSEVTAPWGCRALQTTTFTRGGDDAVMLRSSGTGSFNLPAAILSQRSPLLLDGSRGADPGEPRYTAPYWIPEDVRKANHLPQVLYTDPWPSHDEPEIRRCHARLCFNLLLHSPRPLTAEQVRDAVNDKLREQHSAAAADADAQSPPPPPLLATTAYVKQLLEHMRRTRLLYGKKNPESMLSGGHPEHPRLYYALKYQAERFGNPNQLAEQDAVRREKRVQLAFKRLRHGKPPYAIHRRRAYFSIWQHELSQVAWRGEGVSQMLTSP</sequence>
<evidence type="ECO:0000313" key="3">
    <source>
        <dbReference type="Proteomes" id="UP000747399"/>
    </source>
</evidence>
<keyword evidence="3" id="KW-1185">Reference proteome</keyword>
<proteinExistence type="predicted"/>
<dbReference type="Proteomes" id="UP000747399">
    <property type="component" value="Unassembled WGS sequence"/>
</dbReference>
<feature type="compositionally biased region" description="Low complexity" evidence="1">
    <location>
        <begin position="189"/>
        <end position="198"/>
    </location>
</feature>
<gene>
    <name evidence="2" type="ORF">Vafri_15908</name>
</gene>